<dbReference type="InterPro" id="IPR042229">
    <property type="entry name" value="Listeria/Bacterioides_rpt_sf"/>
</dbReference>
<dbReference type="AlphaFoldDB" id="A0A2M9HHQ0"/>
<proteinExistence type="predicted"/>
<evidence type="ECO:0000256" key="2">
    <source>
        <dbReference type="SAM" id="MobiDB-lite"/>
    </source>
</evidence>
<comment type="subcellular location">
    <subcellularLocation>
        <location evidence="1">Cell envelope</location>
    </subcellularLocation>
</comment>
<evidence type="ECO:0000313" key="6">
    <source>
        <dbReference type="Proteomes" id="UP000231451"/>
    </source>
</evidence>
<dbReference type="OrthoDB" id="9763188at2"/>
<comment type="caution">
    <text evidence="5">The sequence shown here is derived from an EMBL/GenBank/DDBJ whole genome shotgun (WGS) entry which is preliminary data.</text>
</comment>
<dbReference type="Pfam" id="PF09479">
    <property type="entry name" value="Flg_new"/>
    <property type="match status" value="2"/>
</dbReference>
<dbReference type="GO" id="GO:0030313">
    <property type="term" value="C:cell envelope"/>
    <property type="evidence" value="ECO:0007669"/>
    <property type="project" value="UniProtKB-SubCell"/>
</dbReference>
<feature type="chain" id="PRO_5038493917" description="DUF5648 domain-containing protein" evidence="3">
    <location>
        <begin position="28"/>
        <end position="634"/>
    </location>
</feature>
<dbReference type="RefSeq" id="WP_100512180.1">
    <property type="nucleotide sequence ID" value="NZ_PEBK01000001.1"/>
</dbReference>
<dbReference type="Pfam" id="PF18885">
    <property type="entry name" value="DUF5648"/>
    <property type="match status" value="1"/>
</dbReference>
<dbReference type="Proteomes" id="UP000231451">
    <property type="component" value="Unassembled WGS sequence"/>
</dbReference>
<dbReference type="EMBL" id="PEBK01000001">
    <property type="protein sequence ID" value="PJM76313.1"/>
    <property type="molecule type" value="Genomic_DNA"/>
</dbReference>
<gene>
    <name evidence="5" type="ORF">CSQ87_02065</name>
</gene>
<feature type="compositionally biased region" description="Basic and acidic residues" evidence="2">
    <location>
        <begin position="203"/>
        <end position="220"/>
    </location>
</feature>
<evidence type="ECO:0000256" key="1">
    <source>
        <dbReference type="ARBA" id="ARBA00004196"/>
    </source>
</evidence>
<accession>A0A2M9HHQ0</accession>
<keyword evidence="3" id="KW-0732">Signal</keyword>
<sequence length="634" mass="69100">MNITGQTGRRVLVALSSLAMLAGVAVAPITGAGAAEGWPAGLSQAQIHSSYGFFKWMSVYGGSEDQKSDARRAMNHMNADIKDDGYTNLGAKGDATSLENTGKALREDVRSNQFRTSLVNEPCRMDLPAGKGRRCNDPNKRLTAQKLNLQLLGSEQNKANAVAATGDHFGITDAQNIAGPDTGFRVFYDGQSYDGVPGMSEKSNYDKDMTDGKLDGRSADGKMVGETGHYRAYVNSIWNPDRNQYNDYVYATIAVNNASRGAYVMNYYMKANSGGSITQLCGWSIGDPDADDSGCVKETTGYLTDQAMTLPQNLLAKFDQYTALPEVNATVTHTVSFDSAGGSRVAGQSVKDGQKAVAPANPTRSGYTFAGWYSGSAKWDFSKPVTGNLTLTAKWTKNAPQVVYRTVSFDSAGGSQVASQRVANGQKATQPANPTRNGYSFAGWFNGSVKWDFSRPVTANLTLAAHWTKNATPVKPTDPSKPSSKKVPVYRVYNRNSGLHHYTTSKAENDMLVRLGWRDENHGKSSFITVSKDTPGARPVYREYNHRSGNHNWTLNKAEHDMLVRLGWKDEGIAWYTSPAGQDVYRLYNPKPYHKPRNGRGNGGGEHVYTTSYGEYLAVVRAGWRGEGVAWKSL</sequence>
<feature type="region of interest" description="Disordered" evidence="2">
    <location>
        <begin position="199"/>
        <end position="220"/>
    </location>
</feature>
<evidence type="ECO:0000256" key="3">
    <source>
        <dbReference type="SAM" id="SignalP"/>
    </source>
</evidence>
<dbReference type="NCBIfam" id="TIGR02543">
    <property type="entry name" value="List_Bact_rpt"/>
    <property type="match status" value="2"/>
</dbReference>
<feature type="domain" description="DUF5648" evidence="4">
    <location>
        <begin position="488"/>
        <end position="633"/>
    </location>
</feature>
<dbReference type="InterPro" id="IPR013378">
    <property type="entry name" value="InlB-like_B-rpt"/>
</dbReference>
<protein>
    <recommendedName>
        <fullName evidence="4">DUF5648 domain-containing protein</fullName>
    </recommendedName>
</protein>
<evidence type="ECO:0000313" key="5">
    <source>
        <dbReference type="EMBL" id="PJM76313.1"/>
    </source>
</evidence>
<dbReference type="InterPro" id="IPR043708">
    <property type="entry name" value="DUF5648"/>
</dbReference>
<organism evidence="5 6">
    <name type="scientific">Bifidobacterium simiarum</name>
    <dbReference type="NCBI Taxonomy" id="2045441"/>
    <lineage>
        <taxon>Bacteria</taxon>
        <taxon>Bacillati</taxon>
        <taxon>Actinomycetota</taxon>
        <taxon>Actinomycetes</taxon>
        <taxon>Bifidobacteriales</taxon>
        <taxon>Bifidobacteriaceae</taxon>
        <taxon>Bifidobacterium</taxon>
    </lineage>
</organism>
<name>A0A2M9HHQ0_9BIFI</name>
<reference evidence="5 6" key="1">
    <citation type="submission" date="2017-10" db="EMBL/GenBank/DDBJ databases">
        <title>Draft genome sequences of strains TRE 1, TRE 9, TRE H and TRI 7, isolated from tamarins, belonging to four potential novel Bifidobacterium species.</title>
        <authorList>
            <person name="Mattarelli P."/>
            <person name="Modesto M."/>
            <person name="Puglisi E."/>
            <person name="Morelli L."/>
            <person name="Spezio C."/>
            <person name="Bonetti A."/>
            <person name="Sandri C."/>
        </authorList>
    </citation>
    <scope>NUCLEOTIDE SEQUENCE [LARGE SCALE GENOMIC DNA]</scope>
    <source>
        <strain evidence="6">TRI7</strain>
    </source>
</reference>
<keyword evidence="6" id="KW-1185">Reference proteome</keyword>
<dbReference type="Gene3D" id="2.60.40.4270">
    <property type="entry name" value="Listeria-Bacteroides repeat domain"/>
    <property type="match status" value="2"/>
</dbReference>
<feature type="signal peptide" evidence="3">
    <location>
        <begin position="1"/>
        <end position="27"/>
    </location>
</feature>
<evidence type="ECO:0000259" key="4">
    <source>
        <dbReference type="Pfam" id="PF18885"/>
    </source>
</evidence>